<dbReference type="AlphaFoldDB" id="A0AAV4RDQ0"/>
<dbReference type="EMBL" id="BPLR01007646">
    <property type="protein sequence ID" value="GIY18572.1"/>
    <property type="molecule type" value="Genomic_DNA"/>
</dbReference>
<name>A0AAV4RDQ0_CAEEX</name>
<keyword evidence="2" id="KW-1185">Reference proteome</keyword>
<evidence type="ECO:0000313" key="1">
    <source>
        <dbReference type="EMBL" id="GIY18572.1"/>
    </source>
</evidence>
<reference evidence="1 2" key="1">
    <citation type="submission" date="2021-06" db="EMBL/GenBank/DDBJ databases">
        <title>Caerostris extrusa draft genome.</title>
        <authorList>
            <person name="Kono N."/>
            <person name="Arakawa K."/>
        </authorList>
    </citation>
    <scope>NUCLEOTIDE SEQUENCE [LARGE SCALE GENOMIC DNA]</scope>
</reference>
<evidence type="ECO:0000313" key="2">
    <source>
        <dbReference type="Proteomes" id="UP001054945"/>
    </source>
</evidence>
<proteinExistence type="predicted"/>
<gene>
    <name evidence="1" type="ORF">CEXT_137861</name>
</gene>
<accession>A0AAV4RDQ0</accession>
<comment type="caution">
    <text evidence="1">The sequence shown here is derived from an EMBL/GenBank/DDBJ whole genome shotgun (WGS) entry which is preliminary data.</text>
</comment>
<protein>
    <submittedName>
        <fullName evidence="1">Uncharacterized protein</fullName>
    </submittedName>
</protein>
<dbReference type="Proteomes" id="UP001054945">
    <property type="component" value="Unassembled WGS sequence"/>
</dbReference>
<organism evidence="1 2">
    <name type="scientific">Caerostris extrusa</name>
    <name type="common">Bark spider</name>
    <name type="synonym">Caerostris bankana</name>
    <dbReference type="NCBI Taxonomy" id="172846"/>
    <lineage>
        <taxon>Eukaryota</taxon>
        <taxon>Metazoa</taxon>
        <taxon>Ecdysozoa</taxon>
        <taxon>Arthropoda</taxon>
        <taxon>Chelicerata</taxon>
        <taxon>Arachnida</taxon>
        <taxon>Araneae</taxon>
        <taxon>Araneomorphae</taxon>
        <taxon>Entelegynae</taxon>
        <taxon>Araneoidea</taxon>
        <taxon>Araneidae</taxon>
        <taxon>Caerostris</taxon>
    </lineage>
</organism>
<sequence>MKHGWAHLSEPAFIDSENQRAPQAVLDVIKKASLKTNKKIIMKQDGFKDTKISHFSVTLTTQMIHSILRTPDKPTMGNAASFLG</sequence>